<name>A0A6J7G3M4_9ZZZZ</name>
<proteinExistence type="predicted"/>
<evidence type="ECO:0000313" key="2">
    <source>
        <dbReference type="EMBL" id="CAB4903002.1"/>
    </source>
</evidence>
<feature type="compositionally biased region" description="Low complexity" evidence="1">
    <location>
        <begin position="68"/>
        <end position="78"/>
    </location>
</feature>
<reference evidence="2" key="1">
    <citation type="submission" date="2020-05" db="EMBL/GenBank/DDBJ databases">
        <authorList>
            <person name="Chiriac C."/>
            <person name="Salcher M."/>
            <person name="Ghai R."/>
            <person name="Kavagutti S V."/>
        </authorList>
    </citation>
    <scope>NUCLEOTIDE SEQUENCE</scope>
</reference>
<evidence type="ECO:0000256" key="1">
    <source>
        <dbReference type="SAM" id="MobiDB-lite"/>
    </source>
</evidence>
<feature type="compositionally biased region" description="Polar residues" evidence="1">
    <location>
        <begin position="92"/>
        <end position="102"/>
    </location>
</feature>
<organism evidence="2">
    <name type="scientific">freshwater metagenome</name>
    <dbReference type="NCBI Taxonomy" id="449393"/>
    <lineage>
        <taxon>unclassified sequences</taxon>
        <taxon>metagenomes</taxon>
        <taxon>ecological metagenomes</taxon>
    </lineage>
</organism>
<dbReference type="EMBL" id="CAFBMG010000064">
    <property type="protein sequence ID" value="CAB4903002.1"/>
    <property type="molecule type" value="Genomic_DNA"/>
</dbReference>
<accession>A0A6J7G3M4</accession>
<protein>
    <submittedName>
        <fullName evidence="2">Unannotated protein</fullName>
    </submittedName>
</protein>
<sequence>MKDTTTLIKWSYLRQIRSQVLEVQPSDSFDNDIAEHPKQNRNCDTPTRPDQSRDKAVSRNYWALAVTGQQVGRAQKQQQRPDGKGEWMGPVKQQTHHGATSHTARHSQHQFDPFGAN</sequence>
<gene>
    <name evidence="2" type="ORF">UFOPK3519_00939</name>
</gene>
<feature type="compositionally biased region" description="Polar residues" evidence="1">
    <location>
        <begin position="40"/>
        <end position="49"/>
    </location>
</feature>
<dbReference type="AlphaFoldDB" id="A0A6J7G3M4"/>
<feature type="region of interest" description="Disordered" evidence="1">
    <location>
        <begin position="24"/>
        <end position="117"/>
    </location>
</feature>